<comment type="caution">
    <text evidence="1">The sequence shown here is derived from an EMBL/GenBank/DDBJ whole genome shotgun (WGS) entry which is preliminary data.</text>
</comment>
<dbReference type="AlphaFoldDB" id="A0A4Y1ZVX7"/>
<evidence type="ECO:0000313" key="2">
    <source>
        <dbReference type="Proteomes" id="UP000499080"/>
    </source>
</evidence>
<dbReference type="Proteomes" id="UP000499080">
    <property type="component" value="Unassembled WGS sequence"/>
</dbReference>
<protein>
    <submittedName>
        <fullName evidence="1">Uncharacterized protein</fullName>
    </submittedName>
</protein>
<evidence type="ECO:0000313" key="1">
    <source>
        <dbReference type="EMBL" id="GBL70972.1"/>
    </source>
</evidence>
<proteinExistence type="predicted"/>
<sequence>MSWPHSCLIGPCPLCERCGSHYPIILKYLLSNLGMPSSTPLRLILRELECHSSTGNYGFTQLSPFFNILHGSHCVNPE</sequence>
<organism evidence="1 2">
    <name type="scientific">Araneus ventricosus</name>
    <name type="common">Orbweaver spider</name>
    <name type="synonym">Epeira ventricosa</name>
    <dbReference type="NCBI Taxonomy" id="182803"/>
    <lineage>
        <taxon>Eukaryota</taxon>
        <taxon>Metazoa</taxon>
        <taxon>Ecdysozoa</taxon>
        <taxon>Arthropoda</taxon>
        <taxon>Chelicerata</taxon>
        <taxon>Arachnida</taxon>
        <taxon>Araneae</taxon>
        <taxon>Araneomorphae</taxon>
        <taxon>Entelegynae</taxon>
        <taxon>Araneoidea</taxon>
        <taxon>Araneidae</taxon>
        <taxon>Araneus</taxon>
    </lineage>
</organism>
<feature type="non-terminal residue" evidence="1">
    <location>
        <position position="78"/>
    </location>
</feature>
<name>A0A4Y1ZVX7_ARAVE</name>
<accession>A0A4Y1ZVX7</accession>
<keyword evidence="2" id="KW-1185">Reference proteome</keyword>
<reference evidence="1 2" key="1">
    <citation type="journal article" date="2019" name="Sci. Rep.">
        <title>Orb-weaving spider Araneus ventricosus genome elucidates the spidroin gene catalogue.</title>
        <authorList>
            <person name="Kono N."/>
            <person name="Nakamura H."/>
            <person name="Ohtoshi R."/>
            <person name="Moran D.A.P."/>
            <person name="Shinohara A."/>
            <person name="Yoshida Y."/>
            <person name="Fujiwara M."/>
            <person name="Mori M."/>
            <person name="Tomita M."/>
            <person name="Arakawa K."/>
        </authorList>
    </citation>
    <scope>NUCLEOTIDE SEQUENCE [LARGE SCALE GENOMIC DNA]</scope>
</reference>
<gene>
    <name evidence="1" type="ORF">AVEN_1216_1</name>
</gene>
<dbReference type="EMBL" id="BGPR01078557">
    <property type="protein sequence ID" value="GBL70972.1"/>
    <property type="molecule type" value="Genomic_DNA"/>
</dbReference>